<dbReference type="PROSITE" id="PS50937">
    <property type="entry name" value="HTH_MERR_2"/>
    <property type="match status" value="1"/>
</dbReference>
<dbReference type="EMBL" id="JACHJV010000001">
    <property type="protein sequence ID" value="MBB4924987.1"/>
    <property type="molecule type" value="Genomic_DNA"/>
</dbReference>
<dbReference type="PANTHER" id="PTHR30478">
    <property type="entry name" value="DNA POLYMERASE III SUBUNIT BETA"/>
    <property type="match status" value="1"/>
</dbReference>
<dbReference type="GO" id="GO:0003677">
    <property type="term" value="F:DNA binding"/>
    <property type="evidence" value="ECO:0007669"/>
    <property type="project" value="UniProtKB-KW"/>
</dbReference>
<dbReference type="Proteomes" id="UP000540506">
    <property type="component" value="Unassembled WGS sequence"/>
</dbReference>
<keyword evidence="7" id="KW-0239">DNA-directed DNA polymerase</keyword>
<evidence type="ECO:0000256" key="1">
    <source>
        <dbReference type="ARBA" id="ARBA00004496"/>
    </source>
</evidence>
<dbReference type="PROSITE" id="PS00552">
    <property type="entry name" value="HTH_MERR_1"/>
    <property type="match status" value="1"/>
</dbReference>
<dbReference type="SUPFAM" id="SSF46955">
    <property type="entry name" value="Putative DNA-binding domain"/>
    <property type="match status" value="1"/>
</dbReference>
<evidence type="ECO:0000259" key="9">
    <source>
        <dbReference type="PROSITE" id="PS50937"/>
    </source>
</evidence>
<dbReference type="GO" id="GO:0009360">
    <property type="term" value="C:DNA polymerase III complex"/>
    <property type="evidence" value="ECO:0007669"/>
    <property type="project" value="InterPro"/>
</dbReference>
<evidence type="ECO:0000256" key="7">
    <source>
        <dbReference type="ARBA" id="ARBA00022932"/>
    </source>
</evidence>
<dbReference type="CDD" id="cd01107">
    <property type="entry name" value="HTH_BmrR"/>
    <property type="match status" value="1"/>
</dbReference>
<dbReference type="InterPro" id="IPR000551">
    <property type="entry name" value="MerR-type_HTH_dom"/>
</dbReference>
<comment type="subcellular location">
    <subcellularLocation>
        <location evidence="1">Cytoplasm</location>
    </subcellularLocation>
</comment>
<accession>A0A7W7VW11</accession>
<evidence type="ECO:0000256" key="8">
    <source>
        <dbReference type="ARBA" id="ARBA00023125"/>
    </source>
</evidence>
<dbReference type="Gene3D" id="1.10.1660.10">
    <property type="match status" value="1"/>
</dbReference>
<dbReference type="PANTHER" id="PTHR30478:SF0">
    <property type="entry name" value="BETA SLIDING CLAMP"/>
    <property type="match status" value="1"/>
</dbReference>
<dbReference type="SUPFAM" id="SSF55979">
    <property type="entry name" value="DNA clamp"/>
    <property type="match status" value="1"/>
</dbReference>
<evidence type="ECO:0000256" key="5">
    <source>
        <dbReference type="ARBA" id="ARBA00022695"/>
    </source>
</evidence>
<sequence>MRSIGQLARESGLTVSALRFYDSAGVFGPAQVDPQTGYRWYAPDQLADARLLCRLRRVGLPLAELRLVLAAPADADTAHRVLDAHLRRLEDGLADARRELSSARKLIDEREQPMTTTMGSATAQDAVRITVAGPELAAALAAVRFAVSTDPELPMLGGILFDLDGTVLRLVATDRYRLAVGAAAARAAAGTQLSALVPTALADEIGLLLASVADTDPGAEASVTVTGGSVSVAVGGHLVTGECLDLDFPDYRRLVRLEPSYRVELGATDLRRAVLAGPTRPARPEPGAQAGADVTAPVTVLALGGNGDLRVVESAANSPDELGAEASARAEELRVAVNQEFLLEALDATQGQLVLELGGVISPLAIRSATDVDGNFSLLMPVRLS</sequence>
<dbReference type="GO" id="GO:0006271">
    <property type="term" value="P:DNA strand elongation involved in DNA replication"/>
    <property type="evidence" value="ECO:0007669"/>
    <property type="project" value="TreeGrafter"/>
</dbReference>
<comment type="caution">
    <text evidence="10">The sequence shown here is derived from an EMBL/GenBank/DDBJ whole genome shotgun (WGS) entry which is preliminary data.</text>
</comment>
<evidence type="ECO:0000256" key="2">
    <source>
        <dbReference type="ARBA" id="ARBA00010752"/>
    </source>
</evidence>
<keyword evidence="5" id="KW-0548">Nucleotidyltransferase</keyword>
<dbReference type="GO" id="GO:0008408">
    <property type="term" value="F:3'-5' exonuclease activity"/>
    <property type="evidence" value="ECO:0007669"/>
    <property type="project" value="InterPro"/>
</dbReference>
<dbReference type="Gene3D" id="3.10.150.10">
    <property type="entry name" value="DNA Polymerase III, subunit A, domain 2"/>
    <property type="match status" value="2"/>
</dbReference>
<protein>
    <submittedName>
        <fullName evidence="10">DNA-binding transcriptional MerR regulator</fullName>
    </submittedName>
</protein>
<keyword evidence="4" id="KW-0808">Transferase</keyword>
<dbReference type="SMART" id="SM00480">
    <property type="entry name" value="POL3Bc"/>
    <property type="match status" value="1"/>
</dbReference>
<dbReference type="AlphaFoldDB" id="A0A7W7VW11"/>
<reference evidence="10 11" key="1">
    <citation type="submission" date="2020-08" db="EMBL/GenBank/DDBJ databases">
        <title>Sequencing the genomes of 1000 actinobacteria strains.</title>
        <authorList>
            <person name="Klenk H.-P."/>
        </authorList>
    </citation>
    <scope>NUCLEOTIDE SEQUENCE [LARGE SCALE GENOMIC DNA]</scope>
    <source>
        <strain evidence="10 11">DSM 41654</strain>
    </source>
</reference>
<keyword evidence="11" id="KW-1185">Reference proteome</keyword>
<keyword evidence="6" id="KW-0235">DNA replication</keyword>
<organism evidence="10 11">
    <name type="scientific">Kitasatospora kifunensis</name>
    <name type="common">Streptomyces kifunensis</name>
    <dbReference type="NCBI Taxonomy" id="58351"/>
    <lineage>
        <taxon>Bacteria</taxon>
        <taxon>Bacillati</taxon>
        <taxon>Actinomycetota</taxon>
        <taxon>Actinomycetes</taxon>
        <taxon>Kitasatosporales</taxon>
        <taxon>Streptomycetaceae</taxon>
        <taxon>Kitasatospora</taxon>
    </lineage>
</organism>
<gene>
    <name evidence="10" type="ORF">FHR34_003980</name>
</gene>
<name>A0A7W7VW11_KITKI</name>
<keyword evidence="8 10" id="KW-0238">DNA-binding</keyword>
<evidence type="ECO:0000256" key="6">
    <source>
        <dbReference type="ARBA" id="ARBA00022705"/>
    </source>
</evidence>
<feature type="domain" description="HTH merR-type" evidence="9">
    <location>
        <begin position="1"/>
        <end position="71"/>
    </location>
</feature>
<evidence type="ECO:0000256" key="3">
    <source>
        <dbReference type="ARBA" id="ARBA00022490"/>
    </source>
</evidence>
<keyword evidence="3" id="KW-0963">Cytoplasm</keyword>
<dbReference type="InterPro" id="IPR009061">
    <property type="entry name" value="DNA-bd_dom_put_sf"/>
</dbReference>
<dbReference type="CDD" id="cd00140">
    <property type="entry name" value="beta_clamp"/>
    <property type="match status" value="1"/>
</dbReference>
<dbReference type="GO" id="GO:0006355">
    <property type="term" value="P:regulation of DNA-templated transcription"/>
    <property type="evidence" value="ECO:0007669"/>
    <property type="project" value="InterPro"/>
</dbReference>
<dbReference type="GO" id="GO:0003887">
    <property type="term" value="F:DNA-directed DNA polymerase activity"/>
    <property type="evidence" value="ECO:0007669"/>
    <property type="project" value="UniProtKB-KW"/>
</dbReference>
<dbReference type="RefSeq" id="WP_246560029.1">
    <property type="nucleotide sequence ID" value="NZ_JACHJV010000001.1"/>
</dbReference>
<dbReference type="SMART" id="SM00422">
    <property type="entry name" value="HTH_MERR"/>
    <property type="match status" value="1"/>
</dbReference>
<dbReference type="GO" id="GO:0005737">
    <property type="term" value="C:cytoplasm"/>
    <property type="evidence" value="ECO:0007669"/>
    <property type="project" value="UniProtKB-SubCell"/>
</dbReference>
<proteinExistence type="inferred from homology"/>
<evidence type="ECO:0000256" key="4">
    <source>
        <dbReference type="ARBA" id="ARBA00022679"/>
    </source>
</evidence>
<dbReference type="InterPro" id="IPR001001">
    <property type="entry name" value="DNA_polIII_beta"/>
</dbReference>
<evidence type="ECO:0000313" key="11">
    <source>
        <dbReference type="Proteomes" id="UP000540506"/>
    </source>
</evidence>
<comment type="similarity">
    <text evidence="2">Belongs to the beta sliding clamp family.</text>
</comment>
<dbReference type="Pfam" id="PF02767">
    <property type="entry name" value="DNA_pol3_beta_2"/>
    <property type="match status" value="1"/>
</dbReference>
<dbReference type="InterPro" id="IPR046938">
    <property type="entry name" value="DNA_clamp_sf"/>
</dbReference>
<dbReference type="Pfam" id="PF13411">
    <property type="entry name" value="MerR_1"/>
    <property type="match status" value="1"/>
</dbReference>
<dbReference type="InterPro" id="IPR022637">
    <property type="entry name" value="DNA_polIII_beta_cen"/>
</dbReference>
<evidence type="ECO:0000313" key="10">
    <source>
        <dbReference type="EMBL" id="MBB4924987.1"/>
    </source>
</evidence>